<sequence>MRSLIVLACGVATASFGQKVISEIPYKEEKQPLDYIYLPNQDKVVLIQGKHVNKVYQNEIQDIWAFDKDGFTQKLISNEKLANCVFSPIETAFLIGKISDKNEFPKEYKLNLDGSSSNFFKISENFRYFNDIYGLSIVNQKNNDKVDLKNDDLFLKVIDLFSGQSTQNKLVKPDLNKIENKTTTTYSEGVNFDVRINEDNISFITKSINKNYKSATIYRSVYDLNGTKIGDFSYLVDVPKYYLLFADNGGGSIIDAKSNKKLSELAINNYVIDKSTGHVYVFGIFGNEPKELGENINIPLGVYVFKFDSKGKLIWESVQEVIDVRGFNQRQDISKINISLRVRKEEVFCSVNSNDLNYSDVLLIDNNTGQKKIEHILKFTIDQSINSQNGIQSNCIIDQFKQFRIDKETLYFLNTSDSLQKYMNSLDKTKPLFFKSYIAKKGFWLIETDNASYSKVLFFS</sequence>
<dbReference type="AlphaFoldDB" id="A0A246G910"/>
<dbReference type="EMBL" id="MTCY01000035">
    <property type="protein sequence ID" value="OWP75806.1"/>
    <property type="molecule type" value="Genomic_DNA"/>
</dbReference>
<comment type="caution">
    <text evidence="1">The sequence shown here is derived from an EMBL/GenBank/DDBJ whole genome shotgun (WGS) entry which is preliminary data.</text>
</comment>
<protein>
    <submittedName>
        <fullName evidence="1">Uncharacterized protein</fullName>
    </submittedName>
</protein>
<evidence type="ECO:0000313" key="2">
    <source>
        <dbReference type="Proteomes" id="UP000198034"/>
    </source>
</evidence>
<organism evidence="1 2">
    <name type="scientific">Flavobacterium columnare</name>
    <dbReference type="NCBI Taxonomy" id="996"/>
    <lineage>
        <taxon>Bacteria</taxon>
        <taxon>Pseudomonadati</taxon>
        <taxon>Bacteroidota</taxon>
        <taxon>Flavobacteriia</taxon>
        <taxon>Flavobacteriales</taxon>
        <taxon>Flavobacteriaceae</taxon>
        <taxon>Flavobacterium</taxon>
    </lineage>
</organism>
<accession>A0A246G910</accession>
<evidence type="ECO:0000313" key="1">
    <source>
        <dbReference type="EMBL" id="OWP75806.1"/>
    </source>
</evidence>
<dbReference type="Proteomes" id="UP000198034">
    <property type="component" value="Unassembled WGS sequence"/>
</dbReference>
<reference evidence="1 2" key="1">
    <citation type="journal article" date="2017" name="Infect. Genet. Evol.">
        <title>Comparative genome analysis of fish pathogen Flavobacterium columnare reveals extensive sequence diversity within the species.</title>
        <authorList>
            <person name="Kayansamruaj P."/>
            <person name="Dong H.T."/>
            <person name="Hirono I."/>
            <person name="Kondo H."/>
            <person name="Senapin S."/>
            <person name="Rodkhum C."/>
        </authorList>
    </citation>
    <scope>NUCLEOTIDE SEQUENCE [LARGE SCALE GENOMIC DNA]</scope>
    <source>
        <strain evidence="1 2">1214</strain>
    </source>
</reference>
<proteinExistence type="predicted"/>
<name>A0A246G910_9FLAO</name>
<gene>
    <name evidence="1" type="ORF">BWK62_11125</name>
</gene>